<protein>
    <submittedName>
        <fullName evidence="3">NAD-dependent epimerase/dehydratase</fullName>
    </submittedName>
</protein>
<name>A1WUX2_HALHL</name>
<evidence type="ECO:0000256" key="1">
    <source>
        <dbReference type="SAM" id="MobiDB-lite"/>
    </source>
</evidence>
<dbReference type="InterPro" id="IPR036291">
    <property type="entry name" value="NAD(P)-bd_dom_sf"/>
</dbReference>
<organism evidence="3 4">
    <name type="scientific">Halorhodospira halophila (strain DSM 244 / SL1)</name>
    <name type="common">Ectothiorhodospira halophila (strain DSM 244 / SL1)</name>
    <dbReference type="NCBI Taxonomy" id="349124"/>
    <lineage>
        <taxon>Bacteria</taxon>
        <taxon>Pseudomonadati</taxon>
        <taxon>Pseudomonadota</taxon>
        <taxon>Gammaproteobacteria</taxon>
        <taxon>Chromatiales</taxon>
        <taxon>Ectothiorhodospiraceae</taxon>
        <taxon>Halorhodospira</taxon>
    </lineage>
</organism>
<dbReference type="Gene3D" id="3.40.50.720">
    <property type="entry name" value="NAD(P)-binding Rossmann-like Domain"/>
    <property type="match status" value="1"/>
</dbReference>
<dbReference type="KEGG" id="hha:Hhal_0702"/>
<dbReference type="GO" id="GO:0004029">
    <property type="term" value="F:aldehyde dehydrogenase (NAD+) activity"/>
    <property type="evidence" value="ECO:0007669"/>
    <property type="project" value="TreeGrafter"/>
</dbReference>
<dbReference type="PANTHER" id="PTHR48079">
    <property type="entry name" value="PROTEIN YEEZ"/>
    <property type="match status" value="1"/>
</dbReference>
<dbReference type="Proteomes" id="UP000000647">
    <property type="component" value="Chromosome"/>
</dbReference>
<accession>A1WUX2</accession>
<dbReference type="HOGENOM" id="CLU_007383_11_2_6"/>
<proteinExistence type="predicted"/>
<dbReference type="AlphaFoldDB" id="A1WUX2"/>
<feature type="domain" description="NAD-dependent epimerase/dehydratase" evidence="2">
    <location>
        <begin position="17"/>
        <end position="142"/>
    </location>
</feature>
<keyword evidence="4" id="KW-1185">Reference proteome</keyword>
<feature type="region of interest" description="Disordered" evidence="1">
    <location>
        <begin position="243"/>
        <end position="267"/>
    </location>
</feature>
<dbReference type="EMBL" id="CP000544">
    <property type="protein sequence ID" value="ABM61484.1"/>
    <property type="molecule type" value="Genomic_DNA"/>
</dbReference>
<dbReference type="CDD" id="cd05266">
    <property type="entry name" value="SDR_a4"/>
    <property type="match status" value="1"/>
</dbReference>
<sequence length="292" mass="30861">MAEEPSDVTPAGPGGRILIAGCGRIGQALGERLAAGGAEVFGLRRRPEGLPAGITPVAADLEDPAALAEAVPQDLDGVYYIVTPGSYDDDGYRRAFVDGLQNLADLLRGHPRPPQRLVFVSSTAVYGQQDGEWIDEDSPTEPGRFSGQRLLEAEAIALGGPWAGVVARYGGIYGTGRDFLIRKVEAGEPCQAEQYTNRIHSADVVGSLAHLGRADVPGGVYLGVDDAPSTQCEVMDGIAELLGVPRPPRGEPGSGGMRGVGSKRGSNRKLKASGYRFRYPTFREGYRELIGG</sequence>
<dbReference type="InterPro" id="IPR051783">
    <property type="entry name" value="NAD(P)-dependent_oxidoreduct"/>
</dbReference>
<dbReference type="Pfam" id="PF01370">
    <property type="entry name" value="Epimerase"/>
    <property type="match status" value="1"/>
</dbReference>
<evidence type="ECO:0000313" key="3">
    <source>
        <dbReference type="EMBL" id="ABM61484.1"/>
    </source>
</evidence>
<dbReference type="eggNOG" id="COG0451">
    <property type="taxonomic scope" value="Bacteria"/>
</dbReference>
<dbReference type="GO" id="GO:0005737">
    <property type="term" value="C:cytoplasm"/>
    <property type="evidence" value="ECO:0007669"/>
    <property type="project" value="TreeGrafter"/>
</dbReference>
<evidence type="ECO:0000313" key="4">
    <source>
        <dbReference type="Proteomes" id="UP000000647"/>
    </source>
</evidence>
<dbReference type="PANTHER" id="PTHR48079:SF6">
    <property type="entry name" value="NAD(P)-BINDING DOMAIN-CONTAINING PROTEIN-RELATED"/>
    <property type="match status" value="1"/>
</dbReference>
<reference evidence="3 4" key="2">
    <citation type="journal article" date="2013" name="Stand. Genomic Sci.">
        <title>Complete genome sequence of Halorhodospira halophila SL1.</title>
        <authorList>
            <person name="Challacombe J.F."/>
            <person name="Majid S."/>
            <person name="Deole R."/>
            <person name="Brettin T.S."/>
            <person name="Bruce D."/>
            <person name="Delano S.F."/>
            <person name="Detter J.C."/>
            <person name="Gleasner C.D."/>
            <person name="Han C.S."/>
            <person name="Misra M."/>
            <person name="Reitenga K.G."/>
            <person name="Mikhailova N."/>
            <person name="Woyke T."/>
            <person name="Pitluck S."/>
            <person name="Nolan M."/>
            <person name="Land M.L."/>
            <person name="Saunders E."/>
            <person name="Tapia R."/>
            <person name="Lapidus A."/>
            <person name="Ivanova N."/>
            <person name="Hoff W.D."/>
        </authorList>
    </citation>
    <scope>NUCLEOTIDE SEQUENCE [LARGE SCALE GENOMIC DNA]</scope>
    <source>
        <strain evidence="4">DSM 244 / SL1</strain>
    </source>
</reference>
<dbReference type="OrthoDB" id="9808276at2"/>
<dbReference type="RefSeq" id="WP_011813507.1">
    <property type="nucleotide sequence ID" value="NC_008789.1"/>
</dbReference>
<dbReference type="InterPro" id="IPR001509">
    <property type="entry name" value="Epimerase_deHydtase"/>
</dbReference>
<reference evidence="4" key="1">
    <citation type="submission" date="2006-12" db="EMBL/GenBank/DDBJ databases">
        <title>Complete sequence of Halorhodospira halophila SL1.</title>
        <authorList>
            <consortium name="US DOE Joint Genome Institute"/>
            <person name="Copeland A."/>
            <person name="Lucas S."/>
            <person name="Lapidus A."/>
            <person name="Barry K."/>
            <person name="Detter J.C."/>
            <person name="Glavina del Rio T."/>
            <person name="Hammon N."/>
            <person name="Israni S."/>
            <person name="Dalin E."/>
            <person name="Tice H."/>
            <person name="Pitluck S."/>
            <person name="Saunders E."/>
            <person name="Brettin T."/>
            <person name="Bruce D."/>
            <person name="Han C."/>
            <person name="Tapia R."/>
            <person name="Schmutz J."/>
            <person name="Larimer F."/>
            <person name="Land M."/>
            <person name="Hauser L."/>
            <person name="Kyrpides N."/>
            <person name="Mikhailova N."/>
            <person name="Hoff W."/>
            <person name="Richardson P."/>
        </authorList>
    </citation>
    <scope>NUCLEOTIDE SEQUENCE [LARGE SCALE GENOMIC DNA]</scope>
    <source>
        <strain evidence="4">DSM 244 / SL1</strain>
    </source>
</reference>
<dbReference type="SUPFAM" id="SSF51735">
    <property type="entry name" value="NAD(P)-binding Rossmann-fold domains"/>
    <property type="match status" value="1"/>
</dbReference>
<gene>
    <name evidence="3" type="ordered locus">Hhal_0702</name>
</gene>
<dbReference type="STRING" id="349124.Hhal_0702"/>
<evidence type="ECO:0000259" key="2">
    <source>
        <dbReference type="Pfam" id="PF01370"/>
    </source>
</evidence>